<accession>A0AAU8IGZ6</accession>
<keyword evidence="2 5" id="KW-0689">Ribosomal protein</keyword>
<evidence type="ECO:0000256" key="2">
    <source>
        <dbReference type="ARBA" id="ARBA00022980"/>
    </source>
</evidence>
<sequence length="145" mass="16289">MRTTYMATTASADRKWLVIDADGQILGRLASQVAAILRGKNKPTYTPHADVGDNVIIINAKKIRLTGRKLQTKQYIRHSGFAGGIKARSAQQMRETRSREMLERTIKGMLPHNSLGHKMFLKLHVYEGAEHPHAAQKPEVYTLRG</sequence>
<dbReference type="GO" id="GO:0003735">
    <property type="term" value="F:structural constituent of ribosome"/>
    <property type="evidence" value="ECO:0007669"/>
    <property type="project" value="InterPro"/>
</dbReference>
<evidence type="ECO:0000256" key="3">
    <source>
        <dbReference type="ARBA" id="ARBA00023274"/>
    </source>
</evidence>
<dbReference type="InterPro" id="IPR005822">
    <property type="entry name" value="Ribosomal_uL13"/>
</dbReference>
<dbReference type="PROSITE" id="PS00783">
    <property type="entry name" value="RIBOSOMAL_L13"/>
    <property type="match status" value="1"/>
</dbReference>
<gene>
    <name evidence="5 7 8" type="primary">rplM</name>
    <name evidence="8" type="ORF">ABNN70_03070</name>
</gene>
<dbReference type="PIRSF" id="PIRSF002181">
    <property type="entry name" value="Ribosomal_L13"/>
    <property type="match status" value="1"/>
</dbReference>
<name>A0AAU8IGZ6_9BACL</name>
<dbReference type="AlphaFoldDB" id="A0AAU8IGZ6"/>
<dbReference type="Gene3D" id="3.90.1180.10">
    <property type="entry name" value="Ribosomal protein L13"/>
    <property type="match status" value="1"/>
</dbReference>
<proteinExistence type="inferred from homology"/>
<dbReference type="HAMAP" id="MF_01366">
    <property type="entry name" value="Ribosomal_uL13"/>
    <property type="match status" value="1"/>
</dbReference>
<dbReference type="InterPro" id="IPR005823">
    <property type="entry name" value="Ribosomal_uL13_bac-type"/>
</dbReference>
<evidence type="ECO:0000256" key="5">
    <source>
        <dbReference type="HAMAP-Rule" id="MF_01366"/>
    </source>
</evidence>
<dbReference type="PANTHER" id="PTHR11545:SF2">
    <property type="entry name" value="LARGE RIBOSOMAL SUBUNIT PROTEIN UL13M"/>
    <property type="match status" value="1"/>
</dbReference>
<dbReference type="PANTHER" id="PTHR11545">
    <property type="entry name" value="RIBOSOMAL PROTEIN L13"/>
    <property type="match status" value="1"/>
</dbReference>
<dbReference type="EMBL" id="CP159510">
    <property type="protein sequence ID" value="XCJ17507.1"/>
    <property type="molecule type" value="Genomic_DNA"/>
</dbReference>
<dbReference type="InterPro" id="IPR023563">
    <property type="entry name" value="Ribosomal_uL13_CS"/>
</dbReference>
<dbReference type="RefSeq" id="WP_129930046.1">
    <property type="nucleotide sequence ID" value="NZ_CP159510.1"/>
</dbReference>
<dbReference type="GO" id="GO:0003729">
    <property type="term" value="F:mRNA binding"/>
    <property type="evidence" value="ECO:0007669"/>
    <property type="project" value="TreeGrafter"/>
</dbReference>
<dbReference type="FunFam" id="3.90.1180.10:FF:000001">
    <property type="entry name" value="50S ribosomal protein L13"/>
    <property type="match status" value="1"/>
</dbReference>
<dbReference type="GO" id="GO:0022625">
    <property type="term" value="C:cytosolic large ribosomal subunit"/>
    <property type="evidence" value="ECO:0007669"/>
    <property type="project" value="TreeGrafter"/>
</dbReference>
<dbReference type="SUPFAM" id="SSF52161">
    <property type="entry name" value="Ribosomal protein L13"/>
    <property type="match status" value="1"/>
</dbReference>
<keyword evidence="3 5" id="KW-0687">Ribonucleoprotein</keyword>
<reference evidence="8" key="1">
    <citation type="submission" date="2024-06" db="EMBL/GenBank/DDBJ databases">
        <authorList>
            <person name="Fan A."/>
            <person name="Zhang F.Y."/>
            <person name="Zhang L."/>
        </authorList>
    </citation>
    <scope>NUCLEOTIDE SEQUENCE</scope>
    <source>
        <strain evidence="8">Y61</strain>
    </source>
</reference>
<evidence type="ECO:0000256" key="4">
    <source>
        <dbReference type="ARBA" id="ARBA00035201"/>
    </source>
</evidence>
<organism evidence="8">
    <name type="scientific">Sporolactobacillus sp. Y61</name>
    <dbReference type="NCBI Taxonomy" id="3160863"/>
    <lineage>
        <taxon>Bacteria</taxon>
        <taxon>Bacillati</taxon>
        <taxon>Bacillota</taxon>
        <taxon>Bacilli</taxon>
        <taxon>Bacillales</taxon>
        <taxon>Sporolactobacillaceae</taxon>
        <taxon>Sporolactobacillus</taxon>
    </lineage>
</organism>
<evidence type="ECO:0000256" key="1">
    <source>
        <dbReference type="ARBA" id="ARBA00006227"/>
    </source>
</evidence>
<dbReference type="NCBIfam" id="TIGR01066">
    <property type="entry name" value="rplM_bact"/>
    <property type="match status" value="1"/>
</dbReference>
<dbReference type="InterPro" id="IPR036899">
    <property type="entry name" value="Ribosomal_uL13_sf"/>
</dbReference>
<dbReference type="CDD" id="cd00392">
    <property type="entry name" value="Ribosomal_L13"/>
    <property type="match status" value="1"/>
</dbReference>
<evidence type="ECO:0000256" key="6">
    <source>
        <dbReference type="RuleBase" id="RU003877"/>
    </source>
</evidence>
<evidence type="ECO:0000256" key="7">
    <source>
        <dbReference type="RuleBase" id="RU003878"/>
    </source>
</evidence>
<evidence type="ECO:0000313" key="8">
    <source>
        <dbReference type="EMBL" id="XCJ17507.1"/>
    </source>
</evidence>
<protein>
    <recommendedName>
        <fullName evidence="4 5">Large ribosomal subunit protein uL13</fullName>
    </recommendedName>
</protein>
<dbReference type="GO" id="GO:0006412">
    <property type="term" value="P:translation"/>
    <property type="evidence" value="ECO:0007669"/>
    <property type="project" value="UniProtKB-UniRule"/>
</dbReference>
<dbReference type="Pfam" id="PF00572">
    <property type="entry name" value="Ribosomal_L13"/>
    <property type="match status" value="1"/>
</dbReference>
<comment type="function">
    <text evidence="5 7">This protein is one of the early assembly proteins of the 50S ribosomal subunit, although it is not seen to bind rRNA by itself. It is important during the early stages of 50S assembly.</text>
</comment>
<comment type="similarity">
    <text evidence="1 5 6">Belongs to the universal ribosomal protein uL13 family.</text>
</comment>
<comment type="subunit">
    <text evidence="5">Part of the 50S ribosomal subunit.</text>
</comment>
<dbReference type="GO" id="GO:0017148">
    <property type="term" value="P:negative regulation of translation"/>
    <property type="evidence" value="ECO:0007669"/>
    <property type="project" value="TreeGrafter"/>
</dbReference>